<keyword evidence="1" id="KW-0812">Transmembrane</keyword>
<evidence type="ECO:0000256" key="1">
    <source>
        <dbReference type="SAM" id="Phobius"/>
    </source>
</evidence>
<organism evidence="2">
    <name type="scientific">marine sediment metagenome</name>
    <dbReference type="NCBI Taxonomy" id="412755"/>
    <lineage>
        <taxon>unclassified sequences</taxon>
        <taxon>metagenomes</taxon>
        <taxon>ecological metagenomes</taxon>
    </lineage>
</organism>
<accession>X0YPW7</accession>
<comment type="caution">
    <text evidence="2">The sequence shown here is derived from an EMBL/GenBank/DDBJ whole genome shotgun (WGS) entry which is preliminary data.</text>
</comment>
<protein>
    <submittedName>
        <fullName evidence="2">Uncharacterized protein</fullName>
    </submittedName>
</protein>
<keyword evidence="1" id="KW-1133">Transmembrane helix</keyword>
<dbReference type="EMBL" id="BART01006133">
    <property type="protein sequence ID" value="GAG58309.1"/>
    <property type="molecule type" value="Genomic_DNA"/>
</dbReference>
<feature type="transmembrane region" description="Helical" evidence="1">
    <location>
        <begin position="6"/>
        <end position="25"/>
    </location>
</feature>
<reference evidence="2" key="1">
    <citation type="journal article" date="2014" name="Front. Microbiol.">
        <title>High frequency of phylogenetically diverse reductive dehalogenase-homologous genes in deep subseafloor sedimentary metagenomes.</title>
        <authorList>
            <person name="Kawai M."/>
            <person name="Futagami T."/>
            <person name="Toyoda A."/>
            <person name="Takaki Y."/>
            <person name="Nishi S."/>
            <person name="Hori S."/>
            <person name="Arai W."/>
            <person name="Tsubouchi T."/>
            <person name="Morono Y."/>
            <person name="Uchiyama I."/>
            <person name="Ito T."/>
            <person name="Fujiyama A."/>
            <person name="Inagaki F."/>
            <person name="Takami H."/>
        </authorList>
    </citation>
    <scope>NUCLEOTIDE SEQUENCE</scope>
    <source>
        <strain evidence="2">Expedition CK06-06</strain>
    </source>
</reference>
<dbReference type="AlphaFoldDB" id="X0YPW7"/>
<gene>
    <name evidence="2" type="ORF">S01H4_13958</name>
</gene>
<feature type="transmembrane region" description="Helical" evidence="1">
    <location>
        <begin position="111"/>
        <end position="131"/>
    </location>
</feature>
<proteinExistence type="predicted"/>
<sequence length="187" mass="21598">MINTIITAVGFLVTGIIITLIFSFIRSKILKRATKQALNYSLGKEIKNTKKVIGNIAKEHREKTFKHWNNPKETNAKVGNKLNKNGEEVFQIKKFFIGLNPFNLKIWAKSIVFLFRYILVFLVIFGVVYNYGKWKGRGDTPISIEIIGSQKQWELKIPKTAKRLYHPENSKQLYWVGRSGKKTPVKV</sequence>
<keyword evidence="1" id="KW-0472">Membrane</keyword>
<evidence type="ECO:0000313" key="2">
    <source>
        <dbReference type="EMBL" id="GAG58309.1"/>
    </source>
</evidence>
<name>X0YPW7_9ZZZZ</name>
<feature type="non-terminal residue" evidence="2">
    <location>
        <position position="187"/>
    </location>
</feature>